<evidence type="ECO:0000259" key="8">
    <source>
        <dbReference type="PROSITE" id="PS51900"/>
    </source>
</evidence>
<dbReference type="InterPro" id="IPR025269">
    <property type="entry name" value="SAM-like_dom"/>
</dbReference>
<dbReference type="EMBL" id="SJPP01000003">
    <property type="protein sequence ID" value="TWU06875.1"/>
    <property type="molecule type" value="Genomic_DNA"/>
</dbReference>
<comment type="caution">
    <text evidence="9">The sequence shown here is derived from an EMBL/GenBank/DDBJ whole genome shotgun (WGS) entry which is preliminary data.</text>
</comment>
<dbReference type="Pfam" id="PF00589">
    <property type="entry name" value="Phage_integrase"/>
    <property type="match status" value="1"/>
</dbReference>
<dbReference type="InterPro" id="IPR050090">
    <property type="entry name" value="Tyrosine_recombinase_XerCD"/>
</dbReference>
<dbReference type="Proteomes" id="UP000320735">
    <property type="component" value="Unassembled WGS sequence"/>
</dbReference>
<dbReference type="GO" id="GO:0006310">
    <property type="term" value="P:DNA recombination"/>
    <property type="evidence" value="ECO:0007669"/>
    <property type="project" value="UniProtKB-KW"/>
</dbReference>
<dbReference type="AlphaFoldDB" id="A0A5C6B3K3"/>
<proteinExistence type="inferred from homology"/>
<feature type="compositionally biased region" description="Basic and acidic residues" evidence="6">
    <location>
        <begin position="383"/>
        <end position="396"/>
    </location>
</feature>
<evidence type="ECO:0000256" key="2">
    <source>
        <dbReference type="ARBA" id="ARBA00022908"/>
    </source>
</evidence>
<evidence type="ECO:0000259" key="7">
    <source>
        <dbReference type="PROSITE" id="PS51898"/>
    </source>
</evidence>
<gene>
    <name evidence="9" type="ORF">CA54_52770</name>
</gene>
<evidence type="ECO:0000256" key="5">
    <source>
        <dbReference type="PROSITE-ProRule" id="PRU01248"/>
    </source>
</evidence>
<comment type="similarity">
    <text evidence="1">Belongs to the 'phage' integrase family.</text>
</comment>
<dbReference type="Pfam" id="PF13102">
    <property type="entry name" value="Phage_int_SAM_5"/>
    <property type="match status" value="1"/>
</dbReference>
<reference evidence="9 10" key="1">
    <citation type="submission" date="2019-02" db="EMBL/GenBank/DDBJ databases">
        <title>Deep-cultivation of Planctomycetes and their phenomic and genomic characterization uncovers novel biology.</title>
        <authorList>
            <person name="Wiegand S."/>
            <person name="Jogler M."/>
            <person name="Boedeker C."/>
            <person name="Pinto D."/>
            <person name="Vollmers J."/>
            <person name="Rivas-Marin E."/>
            <person name="Kohn T."/>
            <person name="Peeters S.H."/>
            <person name="Heuer A."/>
            <person name="Rast P."/>
            <person name="Oberbeckmann S."/>
            <person name="Bunk B."/>
            <person name="Jeske O."/>
            <person name="Meyerdierks A."/>
            <person name="Storesund J.E."/>
            <person name="Kallscheuer N."/>
            <person name="Luecker S."/>
            <person name="Lage O.M."/>
            <person name="Pohl T."/>
            <person name="Merkel B.J."/>
            <person name="Hornburger P."/>
            <person name="Mueller R.-W."/>
            <person name="Bruemmer F."/>
            <person name="Labrenz M."/>
            <person name="Spormann A.M."/>
            <person name="Op Den Camp H."/>
            <person name="Overmann J."/>
            <person name="Amann R."/>
            <person name="Jetten M.S.M."/>
            <person name="Mascher T."/>
            <person name="Medema M.H."/>
            <person name="Devos D.P."/>
            <person name="Kaster A.-K."/>
            <person name="Ovreas L."/>
            <person name="Rohde M."/>
            <person name="Galperin M.Y."/>
            <person name="Jogler C."/>
        </authorList>
    </citation>
    <scope>NUCLEOTIDE SEQUENCE [LARGE SCALE GENOMIC DNA]</scope>
    <source>
        <strain evidence="9 10">CA54</strain>
    </source>
</reference>
<organism evidence="9 10">
    <name type="scientific">Symmachiella macrocystis</name>
    <dbReference type="NCBI Taxonomy" id="2527985"/>
    <lineage>
        <taxon>Bacteria</taxon>
        <taxon>Pseudomonadati</taxon>
        <taxon>Planctomycetota</taxon>
        <taxon>Planctomycetia</taxon>
        <taxon>Planctomycetales</taxon>
        <taxon>Planctomycetaceae</taxon>
        <taxon>Symmachiella</taxon>
    </lineage>
</organism>
<dbReference type="InterPro" id="IPR013762">
    <property type="entry name" value="Integrase-like_cat_sf"/>
</dbReference>
<evidence type="ECO:0000313" key="9">
    <source>
        <dbReference type="EMBL" id="TWU06875.1"/>
    </source>
</evidence>
<dbReference type="SUPFAM" id="SSF56349">
    <property type="entry name" value="DNA breaking-rejoining enzymes"/>
    <property type="match status" value="1"/>
</dbReference>
<dbReference type="CDD" id="cd00397">
    <property type="entry name" value="DNA_BRE_C"/>
    <property type="match status" value="1"/>
</dbReference>
<dbReference type="Gene3D" id="1.10.443.10">
    <property type="entry name" value="Intergrase catalytic core"/>
    <property type="match status" value="1"/>
</dbReference>
<keyword evidence="10" id="KW-1185">Reference proteome</keyword>
<keyword evidence="2" id="KW-0229">DNA integration</keyword>
<dbReference type="InterPro" id="IPR011010">
    <property type="entry name" value="DNA_brk_join_enz"/>
</dbReference>
<protein>
    <submittedName>
        <fullName evidence="9">Site-specific tyrosine recombinase XerC</fullName>
    </submittedName>
</protein>
<evidence type="ECO:0000256" key="6">
    <source>
        <dbReference type="SAM" id="MobiDB-lite"/>
    </source>
</evidence>
<name>A0A5C6B3K3_9PLAN</name>
<dbReference type="GO" id="GO:0003677">
    <property type="term" value="F:DNA binding"/>
    <property type="evidence" value="ECO:0007669"/>
    <property type="project" value="UniProtKB-UniRule"/>
</dbReference>
<sequence length="490" mass="53909">MASIAKDKNGTRRILFVAPDGRRPTIRLGKVSQRAAESIKYRVEQLLESLNLNRPMEADLAQWVADLEPKMAKKLANVGLVPDPEAKPVATLGPFLQAWLASRKGDYKPTSLIAWGQVVNALTGFLGADCPLTEVTPDKAEAFRQSMLAAELRATTIHKRLQHARMFFAHAKRQGLVDANPFEFVRHRPGDASERRAYVPLADVERAIEHAPNGTWKLLIALSRFAGLRVPSEALSLRWQDVDWERGRLTVPSPKTQHLAGRSYRVIPLFPAVRPYLEKAWDDAPEGAEYVIPEEYRRRAQGPAGWANANLRTTLAKVIRRAGLEPWSRLWHSMRASCETDLARKFPLAVVAKWLGNTQAVAMRHYVDVTDADFERAIAGVGAEEHAPTDAEEKAAQKAAQSERAGNGCESQAEGGAHEKTPVLQGSATCGDTLQNRGLEAAGIEPASCDTSVKASTCVFCRLSFALVGSTDKAYSRLAHHLSRAERSGH</sequence>
<evidence type="ECO:0000256" key="3">
    <source>
        <dbReference type="ARBA" id="ARBA00023125"/>
    </source>
</evidence>
<dbReference type="InterPro" id="IPR002104">
    <property type="entry name" value="Integrase_catalytic"/>
</dbReference>
<dbReference type="GO" id="GO:0015074">
    <property type="term" value="P:DNA integration"/>
    <property type="evidence" value="ECO:0007669"/>
    <property type="project" value="UniProtKB-KW"/>
</dbReference>
<feature type="domain" description="Tyr recombinase" evidence="7">
    <location>
        <begin position="194"/>
        <end position="379"/>
    </location>
</feature>
<evidence type="ECO:0000313" key="10">
    <source>
        <dbReference type="Proteomes" id="UP000320735"/>
    </source>
</evidence>
<dbReference type="InterPro" id="IPR044068">
    <property type="entry name" value="CB"/>
</dbReference>
<accession>A0A5C6B3K3</accession>
<dbReference type="PANTHER" id="PTHR30349">
    <property type="entry name" value="PHAGE INTEGRASE-RELATED"/>
    <property type="match status" value="1"/>
</dbReference>
<evidence type="ECO:0000256" key="1">
    <source>
        <dbReference type="ARBA" id="ARBA00008857"/>
    </source>
</evidence>
<dbReference type="InterPro" id="IPR010998">
    <property type="entry name" value="Integrase_recombinase_N"/>
</dbReference>
<keyword evidence="3 5" id="KW-0238">DNA-binding</keyword>
<evidence type="ECO:0000256" key="4">
    <source>
        <dbReference type="ARBA" id="ARBA00023172"/>
    </source>
</evidence>
<feature type="region of interest" description="Disordered" evidence="6">
    <location>
        <begin position="383"/>
        <end position="428"/>
    </location>
</feature>
<dbReference type="PROSITE" id="PS51900">
    <property type="entry name" value="CB"/>
    <property type="match status" value="1"/>
</dbReference>
<dbReference type="PANTHER" id="PTHR30349:SF41">
    <property type="entry name" value="INTEGRASE_RECOMBINASE PROTEIN MJ0367-RELATED"/>
    <property type="match status" value="1"/>
</dbReference>
<keyword evidence="4" id="KW-0233">DNA recombination</keyword>
<dbReference type="Gene3D" id="1.10.150.130">
    <property type="match status" value="1"/>
</dbReference>
<feature type="domain" description="Core-binding (CB)" evidence="8">
    <location>
        <begin position="90"/>
        <end position="172"/>
    </location>
</feature>
<dbReference type="PROSITE" id="PS51898">
    <property type="entry name" value="TYR_RECOMBINASE"/>
    <property type="match status" value="1"/>
</dbReference>